<accession>Q89U54</accession>
<dbReference type="InParanoid" id="Q89U54"/>
<dbReference type="OrthoDB" id="9885438at2"/>
<dbReference type="EMBL" id="BA000040">
    <property type="protein sequence ID" value="BAC46830.1"/>
    <property type="molecule type" value="Genomic_DNA"/>
</dbReference>
<protein>
    <submittedName>
        <fullName evidence="2">Bll1565 protein</fullName>
    </submittedName>
</protein>
<sequence length="113" mass="12588">MDQRRNGVPELNRSKAHLRLRSTLLFLRTSYLARASEALQKHPILGRVRTSRTRLSAASTDKPNSCFEFRLCATPWSIGALCLPIIATHEAAAPPQTPIRSTSLHRSRNSARG</sequence>
<feature type="compositionally biased region" description="Basic residues" evidence="1">
    <location>
        <begin position="103"/>
        <end position="113"/>
    </location>
</feature>
<dbReference type="KEGG" id="bja:bll1565"/>
<dbReference type="Proteomes" id="UP000002526">
    <property type="component" value="Chromosome"/>
</dbReference>
<proteinExistence type="predicted"/>
<dbReference type="AlphaFoldDB" id="Q89U54"/>
<organism evidence="2 3">
    <name type="scientific">Bradyrhizobium diazoefficiens (strain JCM 10833 / BCRC 13528 / IAM 13628 / NBRC 14792 / USDA 110)</name>
    <dbReference type="NCBI Taxonomy" id="224911"/>
    <lineage>
        <taxon>Bacteria</taxon>
        <taxon>Pseudomonadati</taxon>
        <taxon>Pseudomonadota</taxon>
        <taxon>Alphaproteobacteria</taxon>
        <taxon>Hyphomicrobiales</taxon>
        <taxon>Nitrobacteraceae</taxon>
        <taxon>Bradyrhizobium</taxon>
    </lineage>
</organism>
<reference evidence="3" key="1">
    <citation type="journal article" date="2002" name="DNA Res.">
        <title>Complete genomic sequence of nitrogen-fixing symbiotic bacterium Bradyrhizobium japonicum USDA110.</title>
        <authorList>
            <person name="Kaneko T."/>
            <person name="Nakamura Y."/>
            <person name="Sato S."/>
            <person name="Minamisawa K."/>
            <person name="Uchiumi T."/>
            <person name="Sasamoto S."/>
            <person name="Watanabe A."/>
            <person name="Idesawa K."/>
            <person name="Iriguchi M."/>
            <person name="Kawashima K."/>
            <person name="Kohara M."/>
            <person name="Matsumoto M."/>
            <person name="Shimpo S."/>
            <person name="Tsuruoka H."/>
            <person name="Wada T."/>
            <person name="Yamada M."/>
            <person name="Tabata S."/>
        </authorList>
    </citation>
    <scope>NUCLEOTIDE SEQUENCE [LARGE SCALE GENOMIC DNA]</scope>
    <source>
        <strain evidence="3">JCM 10833 / BCRC 13528 / IAM 13628 / NBRC 14792 / USDA 110</strain>
    </source>
</reference>
<dbReference type="EnsemblBacteria" id="BAC46830">
    <property type="protein sequence ID" value="BAC46830"/>
    <property type="gene ID" value="BAC46830"/>
</dbReference>
<feature type="region of interest" description="Disordered" evidence="1">
    <location>
        <begin position="93"/>
        <end position="113"/>
    </location>
</feature>
<evidence type="ECO:0000256" key="1">
    <source>
        <dbReference type="SAM" id="MobiDB-lite"/>
    </source>
</evidence>
<dbReference type="HOGENOM" id="CLU_2128680_0_0_5"/>
<gene>
    <name evidence="2" type="ordered locus">bll1565</name>
</gene>
<evidence type="ECO:0000313" key="2">
    <source>
        <dbReference type="EMBL" id="BAC46830.1"/>
    </source>
</evidence>
<name>Q89U54_BRADU</name>
<evidence type="ECO:0000313" key="3">
    <source>
        <dbReference type="Proteomes" id="UP000002526"/>
    </source>
</evidence>
<keyword evidence="3" id="KW-1185">Reference proteome</keyword>